<dbReference type="AlphaFoldDB" id="A0AAX2ACY2"/>
<keyword evidence="5" id="KW-1185">Reference proteome</keyword>
<dbReference type="RefSeq" id="WP_114841746.1">
    <property type="nucleotide sequence ID" value="NZ_CP031219.1"/>
</dbReference>
<reference evidence="4 5" key="1">
    <citation type="submission" date="2017-09" db="EMBL/GenBank/DDBJ databases">
        <title>Genomics of the genus Arcobacter.</title>
        <authorList>
            <person name="Perez-Cataluna A."/>
            <person name="Figueras M.J."/>
            <person name="Salas-Masso N."/>
        </authorList>
    </citation>
    <scope>NUCLEOTIDE SEQUENCE [LARGE SCALE GENOMIC DNA]</scope>
    <source>
        <strain evidence="4 5">CECT 7386</strain>
    </source>
</reference>
<dbReference type="Gene3D" id="1.10.357.10">
    <property type="entry name" value="Tetracycline Repressor, domain 2"/>
    <property type="match status" value="1"/>
</dbReference>
<dbReference type="InterPro" id="IPR050624">
    <property type="entry name" value="HTH-type_Tx_Regulator"/>
</dbReference>
<dbReference type="InterPro" id="IPR023772">
    <property type="entry name" value="DNA-bd_HTH_TetR-type_CS"/>
</dbReference>
<comment type="caution">
    <text evidence="4">The sequence shown here is derived from an EMBL/GenBank/DDBJ whole genome shotgun (WGS) entry which is preliminary data.</text>
</comment>
<evidence type="ECO:0000313" key="4">
    <source>
        <dbReference type="EMBL" id="RXK13696.1"/>
    </source>
</evidence>
<organism evidence="4 5">
    <name type="scientific">Malaciobacter mytili LMG 24559</name>
    <dbReference type="NCBI Taxonomy" id="1032238"/>
    <lineage>
        <taxon>Bacteria</taxon>
        <taxon>Pseudomonadati</taxon>
        <taxon>Campylobacterota</taxon>
        <taxon>Epsilonproteobacteria</taxon>
        <taxon>Campylobacterales</taxon>
        <taxon>Arcobacteraceae</taxon>
        <taxon>Malaciobacter</taxon>
    </lineage>
</organism>
<dbReference type="PANTHER" id="PTHR43479">
    <property type="entry name" value="ACREF/ENVCD OPERON REPRESSOR-RELATED"/>
    <property type="match status" value="1"/>
</dbReference>
<evidence type="ECO:0000313" key="5">
    <source>
        <dbReference type="Proteomes" id="UP000290092"/>
    </source>
</evidence>
<dbReference type="KEGG" id="amyt:AMYT_1306"/>
<keyword evidence="1 2" id="KW-0238">DNA-binding</keyword>
<dbReference type="PANTHER" id="PTHR43479:SF11">
    <property type="entry name" value="ACREF_ENVCD OPERON REPRESSOR-RELATED"/>
    <property type="match status" value="1"/>
</dbReference>
<sequence>MAIVVDKQEKRRNIALACKEIILQAGVENITISQLAAKADIGKGTIYQYFANKEDILLELVCLVQKDYKEETLEIINSIDDEKEKIKIFFTNCYKEKYNGYRKFFKEFIGVSYCKTNCALIFFQKEWYFNSFEILSSIIKEGINKKRLKKESINLVDGILNSLVGYFIFSFYNKTIDETKNSINLYLDTIFKMIKV</sequence>
<name>A0AAX2ACY2_9BACT</name>
<dbReference type="PRINTS" id="PR00455">
    <property type="entry name" value="HTHTETR"/>
</dbReference>
<gene>
    <name evidence="4" type="ORF">CP985_13265</name>
</gene>
<dbReference type="EMBL" id="NXID01000061">
    <property type="protein sequence ID" value="RXK13696.1"/>
    <property type="molecule type" value="Genomic_DNA"/>
</dbReference>
<dbReference type="PROSITE" id="PS01081">
    <property type="entry name" value="HTH_TETR_1"/>
    <property type="match status" value="1"/>
</dbReference>
<feature type="DNA-binding region" description="H-T-H motif" evidence="2">
    <location>
        <begin position="31"/>
        <end position="50"/>
    </location>
</feature>
<evidence type="ECO:0000259" key="3">
    <source>
        <dbReference type="PROSITE" id="PS50977"/>
    </source>
</evidence>
<dbReference type="GO" id="GO:0003677">
    <property type="term" value="F:DNA binding"/>
    <property type="evidence" value="ECO:0007669"/>
    <property type="project" value="UniProtKB-UniRule"/>
</dbReference>
<feature type="domain" description="HTH tetR-type" evidence="3">
    <location>
        <begin position="8"/>
        <end position="68"/>
    </location>
</feature>
<dbReference type="Proteomes" id="UP000290092">
    <property type="component" value="Unassembled WGS sequence"/>
</dbReference>
<proteinExistence type="predicted"/>
<evidence type="ECO:0000256" key="2">
    <source>
        <dbReference type="PROSITE-ProRule" id="PRU00335"/>
    </source>
</evidence>
<dbReference type="PROSITE" id="PS50977">
    <property type="entry name" value="HTH_TETR_2"/>
    <property type="match status" value="1"/>
</dbReference>
<dbReference type="InterPro" id="IPR009057">
    <property type="entry name" value="Homeodomain-like_sf"/>
</dbReference>
<accession>A0AAX2ACY2</accession>
<protein>
    <recommendedName>
        <fullName evidence="3">HTH tetR-type domain-containing protein</fullName>
    </recommendedName>
</protein>
<dbReference type="InterPro" id="IPR001647">
    <property type="entry name" value="HTH_TetR"/>
</dbReference>
<dbReference type="Pfam" id="PF00440">
    <property type="entry name" value="TetR_N"/>
    <property type="match status" value="1"/>
</dbReference>
<evidence type="ECO:0000256" key="1">
    <source>
        <dbReference type="ARBA" id="ARBA00023125"/>
    </source>
</evidence>
<dbReference type="SUPFAM" id="SSF46689">
    <property type="entry name" value="Homeodomain-like"/>
    <property type="match status" value="1"/>
</dbReference>